<evidence type="ECO:0000313" key="3">
    <source>
        <dbReference type="Proteomes" id="UP000750502"/>
    </source>
</evidence>
<dbReference type="EMBL" id="JADFTT010000449">
    <property type="protein sequence ID" value="KAG5761464.1"/>
    <property type="molecule type" value="Genomic_DNA"/>
</dbReference>
<keyword evidence="3" id="KW-1185">Reference proteome</keyword>
<accession>A0A9P7HT59</accession>
<protein>
    <submittedName>
        <fullName evidence="2">Uncharacterized protein</fullName>
    </submittedName>
</protein>
<dbReference type="AlphaFoldDB" id="A0A9P7HT59"/>
<evidence type="ECO:0000313" key="2">
    <source>
        <dbReference type="EMBL" id="KAG5761464.1"/>
    </source>
</evidence>
<name>A0A9P7HT59_9HYPO</name>
<sequence length="205" mass="22307">MTSQHPPGDEDSQQAPLPPIRLYDNTMNRPSTIHHEPQHPQLYQGSQPYRPYHPYETQHVSYNNGNGEEGRKENNRGTKRKASQFDVGQLQGVWPPKPEHLPDILSPVFHYFMGHIDIEEISGSYKDKHRNKTVSFTASMSRSGINVKLKTIGVSQNGPAVADAGDTVGRAAATVTDPDATESEAGSSGEGPDGNPPEPASAEAS</sequence>
<dbReference type="Proteomes" id="UP000750502">
    <property type="component" value="Unassembled WGS sequence"/>
</dbReference>
<reference evidence="2" key="1">
    <citation type="journal article" date="2020" name="bioRxiv">
        <title>Historical genomics reveals the evolutionary mechanisms behind multiple outbreaks of the host-specific coffee wilt pathogen Fusarium xylarioides.</title>
        <authorList>
            <person name="Peck D."/>
            <person name="Nowell R.W."/>
            <person name="Flood J."/>
            <person name="Ryan M.J."/>
            <person name="Barraclough T.G."/>
        </authorList>
    </citation>
    <scope>NUCLEOTIDE SEQUENCE</scope>
    <source>
        <strain evidence="2">IMI 127659i</strain>
    </source>
</reference>
<comment type="caution">
    <text evidence="2">The sequence shown here is derived from an EMBL/GenBank/DDBJ whole genome shotgun (WGS) entry which is preliminary data.</text>
</comment>
<feature type="region of interest" description="Disordered" evidence="1">
    <location>
        <begin position="1"/>
        <end position="84"/>
    </location>
</feature>
<reference evidence="2" key="2">
    <citation type="submission" date="2020-10" db="EMBL/GenBank/DDBJ databases">
        <authorList>
            <person name="Peck L.D."/>
            <person name="Nowell R.W."/>
            <person name="Flood J."/>
            <person name="Ryan M.J."/>
            <person name="Barraclough T.G."/>
        </authorList>
    </citation>
    <scope>NUCLEOTIDE SEQUENCE</scope>
    <source>
        <strain evidence="2">IMI 127659i</strain>
    </source>
</reference>
<dbReference type="OrthoDB" id="10616381at2759"/>
<evidence type="ECO:0000256" key="1">
    <source>
        <dbReference type="SAM" id="MobiDB-lite"/>
    </source>
</evidence>
<proteinExistence type="predicted"/>
<feature type="region of interest" description="Disordered" evidence="1">
    <location>
        <begin position="157"/>
        <end position="205"/>
    </location>
</feature>
<gene>
    <name evidence="2" type="ORF">H9Q72_010435</name>
</gene>
<organism evidence="2 3">
    <name type="scientific">Fusarium xylarioides</name>
    <dbReference type="NCBI Taxonomy" id="221167"/>
    <lineage>
        <taxon>Eukaryota</taxon>
        <taxon>Fungi</taxon>
        <taxon>Dikarya</taxon>
        <taxon>Ascomycota</taxon>
        <taxon>Pezizomycotina</taxon>
        <taxon>Sordariomycetes</taxon>
        <taxon>Hypocreomycetidae</taxon>
        <taxon>Hypocreales</taxon>
        <taxon>Nectriaceae</taxon>
        <taxon>Fusarium</taxon>
        <taxon>Fusarium fujikuroi species complex</taxon>
    </lineage>
</organism>